<dbReference type="AlphaFoldDB" id="V9G1P2"/>
<comment type="caution">
    <text evidence="1">The sequence shown here is derived from an EMBL/GenBank/DDBJ whole genome shotgun (WGS) entry which is preliminary data.</text>
</comment>
<dbReference type="Proteomes" id="UP000018721">
    <property type="component" value="Unassembled WGS sequence"/>
</dbReference>
<reference evidence="1 2" key="1">
    <citation type="submission" date="2013-11" db="EMBL/GenBank/DDBJ databases">
        <title>The Genome Sequence of Phytophthora parasitica P1569.</title>
        <authorList>
            <consortium name="The Broad Institute Genomics Platform"/>
            <person name="Russ C."/>
            <person name="Tyler B."/>
            <person name="Panabieres F."/>
            <person name="Shan W."/>
            <person name="Tripathy S."/>
            <person name="Grunwald N."/>
            <person name="Machado M."/>
            <person name="Johnson C.S."/>
            <person name="Arredondo F."/>
            <person name="Hong C."/>
            <person name="Coffey M."/>
            <person name="Young S.K."/>
            <person name="Zeng Q."/>
            <person name="Gargeya S."/>
            <person name="Fitzgerald M."/>
            <person name="Abouelleil A."/>
            <person name="Alvarado L."/>
            <person name="Chapman S.B."/>
            <person name="Gainer-Dewar J."/>
            <person name="Goldberg J."/>
            <person name="Griggs A."/>
            <person name="Gujja S."/>
            <person name="Hansen M."/>
            <person name="Howarth C."/>
            <person name="Imamovic A."/>
            <person name="Ireland A."/>
            <person name="Larimer J."/>
            <person name="McCowan C."/>
            <person name="Murphy C."/>
            <person name="Pearson M."/>
            <person name="Poon T.W."/>
            <person name="Priest M."/>
            <person name="Roberts A."/>
            <person name="Saif S."/>
            <person name="Shea T."/>
            <person name="Sykes S."/>
            <person name="Wortman J."/>
            <person name="Nusbaum C."/>
            <person name="Birren B."/>
        </authorList>
    </citation>
    <scope>NUCLEOTIDE SEQUENCE [LARGE SCALE GENOMIC DNA]</scope>
    <source>
        <strain evidence="1 2">P1569</strain>
    </source>
</reference>
<keyword evidence="2" id="KW-1185">Reference proteome</keyword>
<protein>
    <submittedName>
        <fullName evidence="1">Uncharacterized protein</fullName>
    </submittedName>
</protein>
<name>V9G1P2_PHYNI</name>
<dbReference type="HOGENOM" id="CLU_3110556_0_0_1"/>
<evidence type="ECO:0000313" key="2">
    <source>
        <dbReference type="Proteomes" id="UP000018721"/>
    </source>
</evidence>
<evidence type="ECO:0000313" key="1">
    <source>
        <dbReference type="EMBL" id="ETI57629.1"/>
    </source>
</evidence>
<dbReference type="EMBL" id="ANIZ01000020">
    <property type="protein sequence ID" value="ETI57629.1"/>
    <property type="molecule type" value="Genomic_DNA"/>
</dbReference>
<proteinExistence type="predicted"/>
<gene>
    <name evidence="1" type="ORF">F443_00092</name>
</gene>
<organism evidence="1 2">
    <name type="scientific">Phytophthora nicotianae P1569</name>
    <dbReference type="NCBI Taxonomy" id="1317065"/>
    <lineage>
        <taxon>Eukaryota</taxon>
        <taxon>Sar</taxon>
        <taxon>Stramenopiles</taxon>
        <taxon>Oomycota</taxon>
        <taxon>Peronosporomycetes</taxon>
        <taxon>Peronosporales</taxon>
        <taxon>Peronosporaceae</taxon>
        <taxon>Phytophthora</taxon>
    </lineage>
</organism>
<sequence>MLVRIGFGPSRVREIAIMITALVIGTRVDRIRACNSKNGSGLKMKGKTYLH</sequence>
<accession>V9G1P2</accession>